<accession>A0A2M4B4S3</accession>
<feature type="region of interest" description="Disordered" evidence="1">
    <location>
        <begin position="22"/>
        <end position="69"/>
    </location>
</feature>
<protein>
    <submittedName>
        <fullName evidence="3">Putative secreted protein</fullName>
    </submittedName>
</protein>
<reference evidence="3" key="1">
    <citation type="submission" date="2018-01" db="EMBL/GenBank/DDBJ databases">
        <title>An insight into the sialome of Amazonian anophelines.</title>
        <authorList>
            <person name="Ribeiro J.M."/>
            <person name="Scarpassa V."/>
            <person name="Calvo E."/>
        </authorList>
    </citation>
    <scope>NUCLEOTIDE SEQUENCE</scope>
    <source>
        <tissue evidence="3">Salivary glands</tissue>
    </source>
</reference>
<sequence>MSICIRLLVCVCPTFVYPRAAPTGLSCDDDDDDVASPEINSNRSFPPVPTPCRPLHPLIRSPPATQDTV</sequence>
<dbReference type="EMBL" id="GGFK01014725">
    <property type="protein sequence ID" value="MBW48046.1"/>
    <property type="molecule type" value="Transcribed_RNA"/>
</dbReference>
<name>A0A2M4B4S3_9DIPT</name>
<evidence type="ECO:0000256" key="2">
    <source>
        <dbReference type="SAM" id="SignalP"/>
    </source>
</evidence>
<dbReference type="AlphaFoldDB" id="A0A2M4B4S3"/>
<evidence type="ECO:0000313" key="3">
    <source>
        <dbReference type="EMBL" id="MBW48046.1"/>
    </source>
</evidence>
<feature type="signal peptide" evidence="2">
    <location>
        <begin position="1"/>
        <end position="18"/>
    </location>
</feature>
<evidence type="ECO:0000256" key="1">
    <source>
        <dbReference type="SAM" id="MobiDB-lite"/>
    </source>
</evidence>
<keyword evidence="2" id="KW-0732">Signal</keyword>
<organism evidence="3">
    <name type="scientific">Anopheles triannulatus</name>
    <dbReference type="NCBI Taxonomy" id="58253"/>
    <lineage>
        <taxon>Eukaryota</taxon>
        <taxon>Metazoa</taxon>
        <taxon>Ecdysozoa</taxon>
        <taxon>Arthropoda</taxon>
        <taxon>Hexapoda</taxon>
        <taxon>Insecta</taxon>
        <taxon>Pterygota</taxon>
        <taxon>Neoptera</taxon>
        <taxon>Endopterygota</taxon>
        <taxon>Diptera</taxon>
        <taxon>Nematocera</taxon>
        <taxon>Culicoidea</taxon>
        <taxon>Culicidae</taxon>
        <taxon>Anophelinae</taxon>
        <taxon>Anopheles</taxon>
    </lineage>
</organism>
<proteinExistence type="predicted"/>
<feature type="chain" id="PRO_5014960521" evidence="2">
    <location>
        <begin position="19"/>
        <end position="69"/>
    </location>
</feature>